<keyword evidence="5" id="KW-0812">Transmembrane</keyword>
<keyword evidence="16" id="KW-1185">Reference proteome</keyword>
<dbReference type="InterPro" id="IPR043538">
    <property type="entry name" value="XYLT"/>
</dbReference>
<evidence type="ECO:0000256" key="2">
    <source>
        <dbReference type="ARBA" id="ARBA00004648"/>
    </source>
</evidence>
<keyword evidence="8" id="KW-0735">Signal-anchor</keyword>
<keyword evidence="7" id="KW-0256">Endoplasmic reticulum</keyword>
<keyword evidence="9" id="KW-1133">Transmembrane helix</keyword>
<evidence type="ECO:0000256" key="8">
    <source>
        <dbReference type="ARBA" id="ARBA00022968"/>
    </source>
</evidence>
<evidence type="ECO:0000256" key="5">
    <source>
        <dbReference type="ARBA" id="ARBA00022692"/>
    </source>
</evidence>
<sequence>MRLAHLILAHNNPQQLHRLVSRLVCADTDVFIHLDKKADTSVFADINKLPGVQFIAGRVDAGWGNFSIMQATLNGLQEILGMGNTYSHINLLSGADYPLKDPETIKQFLFANADKTFIRYKHIYNDWPETRSRFDLYSFGDYKFPLRFRLQKLVSRILGNRKLPRGLEPYGFSQWFTMTPEAAQYSLDYLRNNKALRRFFRMTWGVDELVFQTILLNSPLKEKIVNDHLRFLKFPSRAFSPDVLTIADKDLMVNSGKFYARKFDPAVDSEILDYLDSLIKV</sequence>
<organism evidence="15 16">
    <name type="scientific">Mucilaginibacter ginkgonis</name>
    <dbReference type="NCBI Taxonomy" id="2682091"/>
    <lineage>
        <taxon>Bacteria</taxon>
        <taxon>Pseudomonadati</taxon>
        <taxon>Bacteroidota</taxon>
        <taxon>Sphingobacteriia</taxon>
        <taxon>Sphingobacteriales</taxon>
        <taxon>Sphingobacteriaceae</taxon>
        <taxon>Mucilaginibacter</taxon>
    </lineage>
</organism>
<gene>
    <name evidence="15" type="ORF">GO620_012995</name>
</gene>
<evidence type="ECO:0000313" key="16">
    <source>
        <dbReference type="Proteomes" id="UP000429232"/>
    </source>
</evidence>
<dbReference type="PANTHER" id="PTHR46025:SF3">
    <property type="entry name" value="XYLOSYLTRANSFERASE OXT"/>
    <property type="match status" value="1"/>
</dbReference>
<keyword evidence="4 15" id="KW-0808">Transferase</keyword>
<dbReference type="GO" id="GO:0046872">
    <property type="term" value="F:metal ion binding"/>
    <property type="evidence" value="ECO:0007669"/>
    <property type="project" value="UniProtKB-KW"/>
</dbReference>
<name>A0A6I4I338_9SPHI</name>
<evidence type="ECO:0000256" key="1">
    <source>
        <dbReference type="ARBA" id="ARBA00004323"/>
    </source>
</evidence>
<evidence type="ECO:0000256" key="7">
    <source>
        <dbReference type="ARBA" id="ARBA00022824"/>
    </source>
</evidence>
<keyword evidence="6" id="KW-0479">Metal-binding</keyword>
<dbReference type="RefSeq" id="WP_157526956.1">
    <property type="nucleotide sequence ID" value="NZ_CP066775.1"/>
</dbReference>
<keyword evidence="10" id="KW-0333">Golgi apparatus</keyword>
<evidence type="ECO:0000256" key="9">
    <source>
        <dbReference type="ARBA" id="ARBA00022989"/>
    </source>
</evidence>
<dbReference type="InterPro" id="IPR003406">
    <property type="entry name" value="Glyco_trans_14"/>
</dbReference>
<protein>
    <recommendedName>
        <fullName evidence="14">Peptide O-xylosyltransferase</fullName>
    </recommendedName>
</protein>
<dbReference type="Proteomes" id="UP000429232">
    <property type="component" value="Chromosome"/>
</dbReference>
<evidence type="ECO:0000256" key="4">
    <source>
        <dbReference type="ARBA" id="ARBA00022679"/>
    </source>
</evidence>
<dbReference type="PANTHER" id="PTHR46025">
    <property type="entry name" value="XYLOSYLTRANSFERASE OXT"/>
    <property type="match status" value="1"/>
</dbReference>
<comment type="subcellular location">
    <subcellularLocation>
        <location evidence="2">Endoplasmic reticulum membrane</location>
        <topology evidence="2">Single-pass type II membrane protein</topology>
    </subcellularLocation>
    <subcellularLocation>
        <location evidence="1">Golgi apparatus membrane</location>
        <topology evidence="1">Single-pass type II membrane protein</topology>
    </subcellularLocation>
</comment>
<dbReference type="KEGG" id="mgik:GO620_012995"/>
<keyword evidence="3" id="KW-0328">Glycosyltransferase</keyword>
<evidence type="ECO:0000256" key="14">
    <source>
        <dbReference type="ARBA" id="ARBA00042865"/>
    </source>
</evidence>
<reference evidence="15 16" key="1">
    <citation type="submission" date="2020-12" db="EMBL/GenBank/DDBJ databases">
        <title>HMF7856_wgs.fasta genome submission.</title>
        <authorList>
            <person name="Kang H."/>
            <person name="Kim H."/>
            <person name="Joh K."/>
        </authorList>
    </citation>
    <scope>NUCLEOTIDE SEQUENCE [LARGE SCALE GENOMIC DNA]</scope>
    <source>
        <strain evidence="15 16">HMF7856</strain>
    </source>
</reference>
<evidence type="ECO:0000256" key="6">
    <source>
        <dbReference type="ARBA" id="ARBA00022723"/>
    </source>
</evidence>
<proteinExistence type="predicted"/>
<evidence type="ECO:0000256" key="12">
    <source>
        <dbReference type="ARBA" id="ARBA00023157"/>
    </source>
</evidence>
<evidence type="ECO:0000256" key="3">
    <source>
        <dbReference type="ARBA" id="ARBA00022676"/>
    </source>
</evidence>
<dbReference type="GO" id="GO:0030158">
    <property type="term" value="F:protein xylosyltransferase activity"/>
    <property type="evidence" value="ECO:0007669"/>
    <property type="project" value="InterPro"/>
</dbReference>
<keyword evidence="11" id="KW-0472">Membrane</keyword>
<dbReference type="GO" id="GO:0016020">
    <property type="term" value="C:membrane"/>
    <property type="evidence" value="ECO:0007669"/>
    <property type="project" value="InterPro"/>
</dbReference>
<evidence type="ECO:0000256" key="13">
    <source>
        <dbReference type="ARBA" id="ARBA00023180"/>
    </source>
</evidence>
<dbReference type="Pfam" id="PF02485">
    <property type="entry name" value="Branch"/>
    <property type="match status" value="1"/>
</dbReference>
<dbReference type="EMBL" id="CP066775">
    <property type="protein sequence ID" value="QQL49086.1"/>
    <property type="molecule type" value="Genomic_DNA"/>
</dbReference>
<evidence type="ECO:0000313" key="15">
    <source>
        <dbReference type="EMBL" id="QQL49086.1"/>
    </source>
</evidence>
<evidence type="ECO:0000256" key="11">
    <source>
        <dbReference type="ARBA" id="ARBA00023136"/>
    </source>
</evidence>
<dbReference type="GO" id="GO:0050650">
    <property type="term" value="P:chondroitin sulfate proteoglycan biosynthetic process"/>
    <property type="evidence" value="ECO:0007669"/>
    <property type="project" value="TreeGrafter"/>
</dbReference>
<accession>A0A6I4I338</accession>
<dbReference type="GO" id="GO:0015012">
    <property type="term" value="P:heparan sulfate proteoglycan biosynthetic process"/>
    <property type="evidence" value="ECO:0007669"/>
    <property type="project" value="TreeGrafter"/>
</dbReference>
<keyword evidence="12" id="KW-1015">Disulfide bond</keyword>
<evidence type="ECO:0000256" key="10">
    <source>
        <dbReference type="ARBA" id="ARBA00023034"/>
    </source>
</evidence>
<dbReference type="AlphaFoldDB" id="A0A6I4I338"/>
<keyword evidence="13" id="KW-0325">Glycoprotein</keyword>